<dbReference type="InterPro" id="IPR028082">
    <property type="entry name" value="Peripla_BP_I"/>
</dbReference>
<dbReference type="Gene3D" id="3.40.50.2300">
    <property type="match status" value="2"/>
</dbReference>
<dbReference type="Proteomes" id="UP000031802">
    <property type="component" value="Unassembled WGS sequence"/>
</dbReference>
<evidence type="ECO:0000256" key="2">
    <source>
        <dbReference type="ARBA" id="ARBA00023125"/>
    </source>
</evidence>
<protein>
    <submittedName>
        <fullName evidence="5">Transcriptional regulator, LacI family</fullName>
    </submittedName>
</protein>
<dbReference type="InterPro" id="IPR010982">
    <property type="entry name" value="Lambda_DNA-bd_dom_sf"/>
</dbReference>
<dbReference type="InterPro" id="IPR000843">
    <property type="entry name" value="HTH_LacI"/>
</dbReference>
<keyword evidence="6" id="KW-1185">Reference proteome</keyword>
<dbReference type="Gene3D" id="1.10.260.40">
    <property type="entry name" value="lambda repressor-like DNA-binding domains"/>
    <property type="match status" value="1"/>
</dbReference>
<dbReference type="eggNOG" id="COG1609">
    <property type="taxonomic scope" value="Bacteria"/>
</dbReference>
<reference evidence="6" key="1">
    <citation type="submission" date="2014-04" db="EMBL/GenBank/DDBJ databases">
        <title>Whole-Genome optical mapping and complete genome sequence of Sphingobacterium deserti sp. nov., a new spaces isolated from desert in the west of China.</title>
        <authorList>
            <person name="Teng C."/>
            <person name="Zhou Z."/>
            <person name="Li X."/>
            <person name="Chen M."/>
            <person name="Lin M."/>
            <person name="Wang L."/>
            <person name="Su S."/>
            <person name="Zhang C."/>
            <person name="Zhang W."/>
        </authorList>
    </citation>
    <scope>NUCLEOTIDE SEQUENCE [LARGE SCALE GENOMIC DNA]</scope>
    <source>
        <strain evidence="6">ACCC05744</strain>
    </source>
</reference>
<keyword evidence="3" id="KW-0804">Transcription</keyword>
<dbReference type="EMBL" id="JJMU01000066">
    <property type="protein sequence ID" value="KGE12617.1"/>
    <property type="molecule type" value="Genomic_DNA"/>
</dbReference>
<dbReference type="SUPFAM" id="SSF47413">
    <property type="entry name" value="lambda repressor-like DNA-binding domains"/>
    <property type="match status" value="1"/>
</dbReference>
<dbReference type="AlphaFoldDB" id="A0A0B8SYU6"/>
<dbReference type="InterPro" id="IPR025997">
    <property type="entry name" value="SBP_2_dom"/>
</dbReference>
<name>A0A0B8SYU6_9SPHI</name>
<evidence type="ECO:0000256" key="1">
    <source>
        <dbReference type="ARBA" id="ARBA00023015"/>
    </source>
</evidence>
<evidence type="ECO:0000313" key="5">
    <source>
        <dbReference type="EMBL" id="KGE12617.1"/>
    </source>
</evidence>
<evidence type="ECO:0000256" key="3">
    <source>
        <dbReference type="ARBA" id="ARBA00023163"/>
    </source>
</evidence>
<dbReference type="SUPFAM" id="SSF53822">
    <property type="entry name" value="Periplasmic binding protein-like I"/>
    <property type="match status" value="1"/>
</dbReference>
<gene>
    <name evidence="5" type="ORF">DI53_3657</name>
</gene>
<dbReference type="SMART" id="SM00354">
    <property type="entry name" value="HTH_LACI"/>
    <property type="match status" value="1"/>
</dbReference>
<feature type="domain" description="HTH lacI-type" evidence="4">
    <location>
        <begin position="9"/>
        <end position="66"/>
    </location>
</feature>
<evidence type="ECO:0000313" key="6">
    <source>
        <dbReference type="Proteomes" id="UP000031802"/>
    </source>
</evidence>
<dbReference type="GO" id="GO:0003700">
    <property type="term" value="F:DNA-binding transcription factor activity"/>
    <property type="evidence" value="ECO:0007669"/>
    <property type="project" value="TreeGrafter"/>
</dbReference>
<dbReference type="STRING" id="1229276.DI53_3657"/>
<accession>A0A0B8SYU6</accession>
<dbReference type="Pfam" id="PF13407">
    <property type="entry name" value="Peripla_BP_4"/>
    <property type="match status" value="1"/>
</dbReference>
<sequence length="337" mass="38146">MLARKNGSMSISEIAKHLNVSKSTVSLVINGKAEEGRISKASAQRIRDYIEEIGYKPNALAKSLATGKSRTIGLIVENIGDSFFGPIALHIEEYLRKHEYQVLYSSTMGDNTLAAEIVQTMLEKQVEGIILAPTDAMRTEVEHMLKSKVPLVLFDRKIPNVQTNYVGTDNYEASRQAVEHLLQQGYERIGMVTIDSQQPQMQDRLRAYREVLSEDGREEQLLYVSFLARSGDPVDAITKWLKKNPQIDGVFFSTNYVCIAGLKAMRKLDREQTLGVITFDDLEVLELMRPQISCVRQPLEKIAKAVVQMLIEQLNDRDKPFNEKIIKSKLQIRESSL</sequence>
<dbReference type="PROSITE" id="PS50932">
    <property type="entry name" value="HTH_LACI_2"/>
    <property type="match status" value="1"/>
</dbReference>
<keyword evidence="2" id="KW-0238">DNA-binding</keyword>
<dbReference type="Pfam" id="PF00356">
    <property type="entry name" value="LacI"/>
    <property type="match status" value="1"/>
</dbReference>
<dbReference type="CDD" id="cd01392">
    <property type="entry name" value="HTH_LacI"/>
    <property type="match status" value="1"/>
</dbReference>
<dbReference type="PATRIC" id="fig|1229276.3.peg.3779"/>
<dbReference type="PANTHER" id="PTHR30146">
    <property type="entry name" value="LACI-RELATED TRANSCRIPTIONAL REPRESSOR"/>
    <property type="match status" value="1"/>
</dbReference>
<organism evidence="5 6">
    <name type="scientific">Sphingobacterium deserti</name>
    <dbReference type="NCBI Taxonomy" id="1229276"/>
    <lineage>
        <taxon>Bacteria</taxon>
        <taxon>Pseudomonadati</taxon>
        <taxon>Bacteroidota</taxon>
        <taxon>Sphingobacteriia</taxon>
        <taxon>Sphingobacteriales</taxon>
        <taxon>Sphingobacteriaceae</taxon>
        <taxon>Sphingobacterium</taxon>
    </lineage>
</organism>
<keyword evidence="1" id="KW-0805">Transcription regulation</keyword>
<evidence type="ECO:0000259" key="4">
    <source>
        <dbReference type="PROSITE" id="PS50932"/>
    </source>
</evidence>
<dbReference type="GO" id="GO:0000976">
    <property type="term" value="F:transcription cis-regulatory region binding"/>
    <property type="evidence" value="ECO:0007669"/>
    <property type="project" value="TreeGrafter"/>
</dbReference>
<proteinExistence type="predicted"/>
<dbReference type="PANTHER" id="PTHR30146:SF109">
    <property type="entry name" value="HTH-TYPE TRANSCRIPTIONAL REGULATOR GALS"/>
    <property type="match status" value="1"/>
</dbReference>
<reference evidence="5 6" key="2">
    <citation type="journal article" date="2015" name="PLoS ONE">
        <title>Whole-Genome Optical Mapping and Finished Genome Sequence of Sphingobacterium deserti sp. nov., a New Species Isolated from the Western Desert of China.</title>
        <authorList>
            <person name="Teng C."/>
            <person name="Zhou Z."/>
            <person name="Molnar I."/>
            <person name="Li X."/>
            <person name="Tang R."/>
            <person name="Chen M."/>
            <person name="Wang L."/>
            <person name="Su S."/>
            <person name="Zhang W."/>
            <person name="Lin M."/>
        </authorList>
    </citation>
    <scope>NUCLEOTIDE SEQUENCE [LARGE SCALE GENOMIC DNA]</scope>
    <source>
        <strain evidence="6">ACCC05744</strain>
    </source>
</reference>
<comment type="caution">
    <text evidence="5">The sequence shown here is derived from an EMBL/GenBank/DDBJ whole genome shotgun (WGS) entry which is preliminary data.</text>
</comment>